<evidence type="ECO:0000313" key="2">
    <source>
        <dbReference type="Proteomes" id="UP000036947"/>
    </source>
</evidence>
<evidence type="ECO:0000313" key="1">
    <source>
        <dbReference type="EMBL" id="KND90067.1"/>
    </source>
</evidence>
<keyword evidence="2" id="KW-1185">Reference proteome</keyword>
<sequence length="492" mass="55911">MVGLSCSRGLLQATKYYYTPTKYEESRRRQWIRDCLIQQLSTYYHAYEGLNLVPELWRLIVDELQQCYSVANARSLWAPSRILCSSITTAESIWCGFVEFEGIVYVSSLSNAYSEQAPRLISLHIDYPSEYLLVVENHLGITKLLLASSRESLAVDNTPGLWWRTIRFGSGELTIDVESDGIKLRRLTSGQQGSTAWDIPEPSQVRFHSFINDSHRPVPARMASFKCNNPATNGYSLLWASGLVLFHAHTAGEDMSFYQSAPYACWLYMPTDHDEIIIEVWQRKAWATRDRAVATNKGRIFVGGAYLKQRSLQPFVLVERLSRETSRIFFEDSTDSIGTLAFASDAPRAENLTFIYPQPSRNRVYVTTEDFFFSSHRLEGLAEIIPLIIKDRAGVSGMLLLFSDGHRESVGQVRLDSLDPSVAVGDAHSWFLAFGRMDGKYPYVTALGTTRSEVERDSDLVLQLFHDGTLEWIWSHRQCLVIYEGQKSLETV</sequence>
<dbReference type="Proteomes" id="UP000036947">
    <property type="component" value="Unassembled WGS sequence"/>
</dbReference>
<reference evidence="1 2" key="1">
    <citation type="journal article" date="2015" name="BMC Genomics">
        <title>The genome of the truffle-parasite Tolypocladium ophioglossoides and the evolution of antifungal peptaibiotics.</title>
        <authorList>
            <person name="Quandt C.A."/>
            <person name="Bushley K.E."/>
            <person name="Spatafora J.W."/>
        </authorList>
    </citation>
    <scope>NUCLEOTIDE SEQUENCE [LARGE SCALE GENOMIC DNA]</scope>
    <source>
        <strain evidence="1 2">CBS 100239</strain>
    </source>
</reference>
<dbReference type="EMBL" id="LFRF01000015">
    <property type="protein sequence ID" value="KND90067.1"/>
    <property type="molecule type" value="Genomic_DNA"/>
</dbReference>
<dbReference type="STRING" id="1163406.A0A0L0N7Q3"/>
<proteinExistence type="predicted"/>
<dbReference type="AlphaFoldDB" id="A0A0L0N7Q3"/>
<gene>
    <name evidence="1" type="ORF">TOPH_05274</name>
</gene>
<organism evidence="1 2">
    <name type="scientific">Tolypocladium ophioglossoides (strain CBS 100239)</name>
    <name type="common">Snaketongue truffleclub</name>
    <name type="synonym">Elaphocordyceps ophioglossoides</name>
    <dbReference type="NCBI Taxonomy" id="1163406"/>
    <lineage>
        <taxon>Eukaryota</taxon>
        <taxon>Fungi</taxon>
        <taxon>Dikarya</taxon>
        <taxon>Ascomycota</taxon>
        <taxon>Pezizomycotina</taxon>
        <taxon>Sordariomycetes</taxon>
        <taxon>Hypocreomycetidae</taxon>
        <taxon>Hypocreales</taxon>
        <taxon>Ophiocordycipitaceae</taxon>
        <taxon>Tolypocladium</taxon>
    </lineage>
</organism>
<dbReference type="OrthoDB" id="4921852at2759"/>
<comment type="caution">
    <text evidence="1">The sequence shown here is derived from an EMBL/GenBank/DDBJ whole genome shotgun (WGS) entry which is preliminary data.</text>
</comment>
<name>A0A0L0N7Q3_TOLOC</name>
<protein>
    <submittedName>
        <fullName evidence="1">Uncharacterized protein</fullName>
    </submittedName>
</protein>
<accession>A0A0L0N7Q3</accession>